<dbReference type="Gramene" id="ONK64290">
    <property type="protein sequence ID" value="ONK64290"/>
    <property type="gene ID" value="A4U43_C07F24130"/>
</dbReference>
<evidence type="ECO:0000256" key="1">
    <source>
        <dbReference type="SAM" id="MobiDB-lite"/>
    </source>
</evidence>
<organism evidence="2 3">
    <name type="scientific">Asparagus officinalis</name>
    <name type="common">Garden asparagus</name>
    <dbReference type="NCBI Taxonomy" id="4686"/>
    <lineage>
        <taxon>Eukaryota</taxon>
        <taxon>Viridiplantae</taxon>
        <taxon>Streptophyta</taxon>
        <taxon>Embryophyta</taxon>
        <taxon>Tracheophyta</taxon>
        <taxon>Spermatophyta</taxon>
        <taxon>Magnoliopsida</taxon>
        <taxon>Liliopsida</taxon>
        <taxon>Asparagales</taxon>
        <taxon>Asparagaceae</taxon>
        <taxon>Asparagoideae</taxon>
        <taxon>Asparagus</taxon>
    </lineage>
</organism>
<evidence type="ECO:0000313" key="3">
    <source>
        <dbReference type="Proteomes" id="UP000243459"/>
    </source>
</evidence>
<feature type="region of interest" description="Disordered" evidence="1">
    <location>
        <begin position="76"/>
        <end position="100"/>
    </location>
</feature>
<reference evidence="3" key="1">
    <citation type="journal article" date="2017" name="Nat. Commun.">
        <title>The asparagus genome sheds light on the origin and evolution of a young Y chromosome.</title>
        <authorList>
            <person name="Harkess A."/>
            <person name="Zhou J."/>
            <person name="Xu C."/>
            <person name="Bowers J.E."/>
            <person name="Van der Hulst R."/>
            <person name="Ayyampalayam S."/>
            <person name="Mercati F."/>
            <person name="Riccardi P."/>
            <person name="McKain M.R."/>
            <person name="Kakrana A."/>
            <person name="Tang H."/>
            <person name="Ray J."/>
            <person name="Groenendijk J."/>
            <person name="Arikit S."/>
            <person name="Mathioni S.M."/>
            <person name="Nakano M."/>
            <person name="Shan H."/>
            <person name="Telgmann-Rauber A."/>
            <person name="Kanno A."/>
            <person name="Yue Z."/>
            <person name="Chen H."/>
            <person name="Li W."/>
            <person name="Chen Y."/>
            <person name="Xu X."/>
            <person name="Zhang Y."/>
            <person name="Luo S."/>
            <person name="Chen H."/>
            <person name="Gao J."/>
            <person name="Mao Z."/>
            <person name="Pires J.C."/>
            <person name="Luo M."/>
            <person name="Kudrna D."/>
            <person name="Wing R.A."/>
            <person name="Meyers B.C."/>
            <person name="Yi K."/>
            <person name="Kong H."/>
            <person name="Lavrijsen P."/>
            <person name="Sunseri F."/>
            <person name="Falavigna A."/>
            <person name="Ye Y."/>
            <person name="Leebens-Mack J.H."/>
            <person name="Chen G."/>
        </authorList>
    </citation>
    <scope>NUCLEOTIDE SEQUENCE [LARGE SCALE GENOMIC DNA]</scope>
    <source>
        <strain evidence="3">cv. DH0086</strain>
    </source>
</reference>
<proteinExistence type="predicted"/>
<keyword evidence="3" id="KW-1185">Reference proteome</keyword>
<accession>A0A5P1EJQ5</accession>
<name>A0A5P1EJQ5_ASPOF</name>
<sequence>MTRAVVGWTRKKNRVARRCILSSELGVGLGRVFGRREIGVLALKDDGEGRFDSDVAGGACETRGQSAEVDDAVEGWGSGRLGEKQRTRTKGEEREEESVWRRDFAREPEARGRNHMLARVGTCPP</sequence>
<gene>
    <name evidence="2" type="ORF">A4U43_C07F24130</name>
</gene>
<feature type="compositionally biased region" description="Basic and acidic residues" evidence="1">
    <location>
        <begin position="81"/>
        <end position="100"/>
    </location>
</feature>
<dbReference type="Proteomes" id="UP000243459">
    <property type="component" value="Chromosome 7"/>
</dbReference>
<evidence type="ECO:0000313" key="2">
    <source>
        <dbReference type="EMBL" id="ONK64290.1"/>
    </source>
</evidence>
<dbReference type="EMBL" id="CM007387">
    <property type="protein sequence ID" value="ONK64290.1"/>
    <property type="molecule type" value="Genomic_DNA"/>
</dbReference>
<dbReference type="AlphaFoldDB" id="A0A5P1EJQ5"/>
<protein>
    <submittedName>
        <fullName evidence="2">Uncharacterized protein</fullName>
    </submittedName>
</protein>